<proteinExistence type="predicted"/>
<dbReference type="AlphaFoldDB" id="A0A0L0GAX5"/>
<reference evidence="1 2" key="1">
    <citation type="submission" date="2011-02" db="EMBL/GenBank/DDBJ databases">
        <title>The Genome Sequence of Sphaeroforma arctica JP610.</title>
        <authorList>
            <consortium name="The Broad Institute Genome Sequencing Platform"/>
            <person name="Russ C."/>
            <person name="Cuomo C."/>
            <person name="Young S.K."/>
            <person name="Zeng Q."/>
            <person name="Gargeya S."/>
            <person name="Alvarado L."/>
            <person name="Berlin A."/>
            <person name="Chapman S.B."/>
            <person name="Chen Z."/>
            <person name="Freedman E."/>
            <person name="Gellesch M."/>
            <person name="Goldberg J."/>
            <person name="Griggs A."/>
            <person name="Gujja S."/>
            <person name="Heilman E."/>
            <person name="Heiman D."/>
            <person name="Howarth C."/>
            <person name="Mehta T."/>
            <person name="Neiman D."/>
            <person name="Pearson M."/>
            <person name="Roberts A."/>
            <person name="Saif S."/>
            <person name="Shea T."/>
            <person name="Shenoy N."/>
            <person name="Sisk P."/>
            <person name="Stolte C."/>
            <person name="Sykes S."/>
            <person name="White J."/>
            <person name="Yandava C."/>
            <person name="Burger G."/>
            <person name="Gray M.W."/>
            <person name="Holland P.W.H."/>
            <person name="King N."/>
            <person name="Lang F.B.F."/>
            <person name="Roger A.J."/>
            <person name="Ruiz-Trillo I."/>
            <person name="Haas B."/>
            <person name="Nusbaum C."/>
            <person name="Birren B."/>
        </authorList>
    </citation>
    <scope>NUCLEOTIDE SEQUENCE [LARGE SCALE GENOMIC DNA]</scope>
    <source>
        <strain evidence="1 2">JP610</strain>
    </source>
</reference>
<dbReference type="RefSeq" id="XP_014160037.1">
    <property type="nucleotide sequence ID" value="XM_014304562.1"/>
</dbReference>
<sequence>MLSGKQGDMILSRFVTQRNYTIGVQKRGVADCGHRDLALEDTIASAYGDLTGETYSIDGVPWESKTNFLNTGETTGISSMRYTVD</sequence>
<name>A0A0L0GAX5_9EUKA</name>
<keyword evidence="2" id="KW-1185">Reference proteome</keyword>
<dbReference type="GeneID" id="25902208"/>
<gene>
    <name evidence="1" type="ORF">SARC_01704</name>
</gene>
<dbReference type="EMBL" id="KQ241666">
    <property type="protein sequence ID" value="KNC86135.1"/>
    <property type="molecule type" value="Genomic_DNA"/>
</dbReference>
<protein>
    <submittedName>
        <fullName evidence="1">Uncharacterized protein</fullName>
    </submittedName>
</protein>
<evidence type="ECO:0000313" key="1">
    <source>
        <dbReference type="EMBL" id="KNC86135.1"/>
    </source>
</evidence>
<accession>A0A0L0GAX5</accession>
<organism evidence="1 2">
    <name type="scientific">Sphaeroforma arctica JP610</name>
    <dbReference type="NCBI Taxonomy" id="667725"/>
    <lineage>
        <taxon>Eukaryota</taxon>
        <taxon>Ichthyosporea</taxon>
        <taxon>Ichthyophonida</taxon>
        <taxon>Sphaeroforma</taxon>
    </lineage>
</organism>
<evidence type="ECO:0000313" key="2">
    <source>
        <dbReference type="Proteomes" id="UP000054560"/>
    </source>
</evidence>
<dbReference type="Proteomes" id="UP000054560">
    <property type="component" value="Unassembled WGS sequence"/>
</dbReference>